<dbReference type="EMBL" id="AZBU02000010">
    <property type="protein sequence ID" value="TKR63354.1"/>
    <property type="molecule type" value="Genomic_DNA"/>
</dbReference>
<evidence type="ECO:0000313" key="2">
    <source>
        <dbReference type="Proteomes" id="UP000298663"/>
    </source>
</evidence>
<organism evidence="1 2">
    <name type="scientific">Steinernema carpocapsae</name>
    <name type="common">Entomopathogenic nematode</name>
    <dbReference type="NCBI Taxonomy" id="34508"/>
    <lineage>
        <taxon>Eukaryota</taxon>
        <taxon>Metazoa</taxon>
        <taxon>Ecdysozoa</taxon>
        <taxon>Nematoda</taxon>
        <taxon>Chromadorea</taxon>
        <taxon>Rhabditida</taxon>
        <taxon>Tylenchina</taxon>
        <taxon>Panagrolaimomorpha</taxon>
        <taxon>Strongyloidoidea</taxon>
        <taxon>Steinernematidae</taxon>
        <taxon>Steinernema</taxon>
    </lineage>
</organism>
<reference evidence="1 2" key="1">
    <citation type="journal article" date="2015" name="Genome Biol.">
        <title>Comparative genomics of Steinernema reveals deeply conserved gene regulatory networks.</title>
        <authorList>
            <person name="Dillman A.R."/>
            <person name="Macchietto M."/>
            <person name="Porter C.F."/>
            <person name="Rogers A."/>
            <person name="Williams B."/>
            <person name="Antoshechkin I."/>
            <person name="Lee M.M."/>
            <person name="Goodwin Z."/>
            <person name="Lu X."/>
            <person name="Lewis E.E."/>
            <person name="Goodrich-Blair H."/>
            <person name="Stock S.P."/>
            <person name="Adams B.J."/>
            <person name="Sternberg P.W."/>
            <person name="Mortazavi A."/>
        </authorList>
    </citation>
    <scope>NUCLEOTIDE SEQUENCE [LARGE SCALE GENOMIC DNA]</scope>
    <source>
        <strain evidence="1 2">ALL</strain>
    </source>
</reference>
<reference evidence="1 2" key="2">
    <citation type="journal article" date="2019" name="G3 (Bethesda)">
        <title>Hybrid Assembly of the Genome of the Entomopathogenic Nematode Steinernema carpocapsae Identifies the X-Chromosome.</title>
        <authorList>
            <person name="Serra L."/>
            <person name="Macchietto M."/>
            <person name="Macias-Munoz A."/>
            <person name="McGill C.J."/>
            <person name="Rodriguez I.M."/>
            <person name="Rodriguez B."/>
            <person name="Murad R."/>
            <person name="Mortazavi A."/>
        </authorList>
    </citation>
    <scope>NUCLEOTIDE SEQUENCE [LARGE SCALE GENOMIC DNA]</scope>
    <source>
        <strain evidence="1 2">ALL</strain>
    </source>
</reference>
<protein>
    <submittedName>
        <fullName evidence="1">Uncharacterized protein</fullName>
    </submittedName>
</protein>
<sequence length="90" mass="10263">MAGFRRVIQPVCGRSNLSVRYSDVMSWHLFSLLQSLLSSPRCSTTLSIVASLFLLRRSTAHRQSYLPKPDHVWNDTSSYLEQPYTRNGCA</sequence>
<accession>A0A4U5M3K9</accession>
<gene>
    <name evidence="1" type="ORF">L596_027194</name>
</gene>
<comment type="caution">
    <text evidence="1">The sequence shown here is derived from an EMBL/GenBank/DDBJ whole genome shotgun (WGS) entry which is preliminary data.</text>
</comment>
<dbReference type="Proteomes" id="UP000298663">
    <property type="component" value="Unassembled WGS sequence"/>
</dbReference>
<name>A0A4U5M3K9_STECR</name>
<proteinExistence type="predicted"/>
<keyword evidence="2" id="KW-1185">Reference proteome</keyword>
<evidence type="ECO:0000313" key="1">
    <source>
        <dbReference type="EMBL" id="TKR63354.1"/>
    </source>
</evidence>
<dbReference type="AlphaFoldDB" id="A0A4U5M3K9"/>